<dbReference type="SMART" id="SM00100">
    <property type="entry name" value="cNMP"/>
    <property type="match status" value="1"/>
</dbReference>
<dbReference type="InterPro" id="IPR000595">
    <property type="entry name" value="cNMP-bd_dom"/>
</dbReference>
<evidence type="ECO:0000259" key="5">
    <source>
        <dbReference type="PROSITE" id="PS50042"/>
    </source>
</evidence>
<evidence type="ECO:0000259" key="6">
    <source>
        <dbReference type="PROSITE" id="PS51063"/>
    </source>
</evidence>
<dbReference type="Pfam" id="PF13545">
    <property type="entry name" value="HTH_Crp_2"/>
    <property type="match status" value="1"/>
</dbReference>
<evidence type="ECO:0000256" key="2">
    <source>
        <dbReference type="ARBA" id="ARBA00023125"/>
    </source>
</evidence>
<keyword evidence="8" id="KW-1185">Reference proteome</keyword>
<proteinExistence type="predicted"/>
<dbReference type="eggNOG" id="COG0664">
    <property type="taxonomic scope" value="Bacteria"/>
</dbReference>
<dbReference type="PROSITE" id="PS50042">
    <property type="entry name" value="CNMP_BINDING_3"/>
    <property type="match status" value="1"/>
</dbReference>
<dbReference type="PROSITE" id="PS51063">
    <property type="entry name" value="HTH_CRP_2"/>
    <property type="match status" value="1"/>
</dbReference>
<dbReference type="Proteomes" id="UP000019277">
    <property type="component" value="Unassembled WGS sequence"/>
</dbReference>
<keyword evidence="1" id="KW-0805">Transcription regulation</keyword>
<dbReference type="SUPFAM" id="SSF51206">
    <property type="entry name" value="cAMP-binding domain-like"/>
    <property type="match status" value="1"/>
</dbReference>
<dbReference type="InterPro" id="IPR036388">
    <property type="entry name" value="WH-like_DNA-bd_sf"/>
</dbReference>
<gene>
    <name evidence="7" type="ORF">UO65_5854</name>
</gene>
<dbReference type="GO" id="GO:0003700">
    <property type="term" value="F:DNA-binding transcription factor activity"/>
    <property type="evidence" value="ECO:0007669"/>
    <property type="project" value="TreeGrafter"/>
</dbReference>
<protein>
    <submittedName>
        <fullName evidence="7">cAMP-binding protein</fullName>
    </submittedName>
</protein>
<dbReference type="GO" id="GO:0005829">
    <property type="term" value="C:cytosol"/>
    <property type="evidence" value="ECO:0007669"/>
    <property type="project" value="TreeGrafter"/>
</dbReference>
<dbReference type="InterPro" id="IPR018490">
    <property type="entry name" value="cNMP-bd_dom_sf"/>
</dbReference>
<dbReference type="InterPro" id="IPR012318">
    <property type="entry name" value="HTH_CRP"/>
</dbReference>
<feature type="domain" description="Cyclic nucleotide-binding" evidence="5">
    <location>
        <begin position="1"/>
        <end position="104"/>
    </location>
</feature>
<dbReference type="InterPro" id="IPR050397">
    <property type="entry name" value="Env_Response_Regulators"/>
</dbReference>
<dbReference type="Pfam" id="PF00027">
    <property type="entry name" value="cNMP_binding"/>
    <property type="match status" value="1"/>
</dbReference>
<dbReference type="SUPFAM" id="SSF46785">
    <property type="entry name" value="Winged helix' DNA-binding domain"/>
    <property type="match status" value="1"/>
</dbReference>
<evidence type="ECO:0000313" key="7">
    <source>
        <dbReference type="EMBL" id="EWC58852.1"/>
    </source>
</evidence>
<dbReference type="PANTHER" id="PTHR24567">
    <property type="entry name" value="CRP FAMILY TRANSCRIPTIONAL REGULATORY PROTEIN"/>
    <property type="match status" value="1"/>
</dbReference>
<sequence length="240" mass="25557">MTSPTAESGRARLRSVGREVAFRRGDLLLSAGAPSTDVLLVESGLTKVVLHAHDDDATTVVGLVGPGELLGESGVITRAARSATIVALTQVRAVRVAATAFLRLRADDAGVRELLDETWRLRHERSDLRQVLVTRPVRARVELALLAWARRFGTATDRGLVLRGLSQQDLAMAVAASEQHVAAALAGLRADGLVETGRLSFRLPDPGRLGAASPGNQGESHRPAVQDLRNRGRQPRGPGT</sequence>
<dbReference type="PANTHER" id="PTHR24567:SF68">
    <property type="entry name" value="DNA-BINDING TRANSCRIPTIONAL DUAL REGULATOR CRP"/>
    <property type="match status" value="1"/>
</dbReference>
<dbReference type="InterPro" id="IPR036390">
    <property type="entry name" value="WH_DNA-bd_sf"/>
</dbReference>
<dbReference type="OrthoDB" id="3625614at2"/>
<evidence type="ECO:0000256" key="3">
    <source>
        <dbReference type="ARBA" id="ARBA00023163"/>
    </source>
</evidence>
<evidence type="ECO:0000256" key="1">
    <source>
        <dbReference type="ARBA" id="ARBA00023015"/>
    </source>
</evidence>
<feature type="compositionally biased region" description="Basic and acidic residues" evidence="4">
    <location>
        <begin position="219"/>
        <end position="230"/>
    </location>
</feature>
<keyword evidence="3" id="KW-0804">Transcription</keyword>
<organism evidence="7 8">
    <name type="scientific">Actinokineospora spheciospongiae</name>
    <dbReference type="NCBI Taxonomy" id="909613"/>
    <lineage>
        <taxon>Bacteria</taxon>
        <taxon>Bacillati</taxon>
        <taxon>Actinomycetota</taxon>
        <taxon>Actinomycetes</taxon>
        <taxon>Pseudonocardiales</taxon>
        <taxon>Pseudonocardiaceae</taxon>
        <taxon>Actinokineospora</taxon>
    </lineage>
</organism>
<dbReference type="STRING" id="909613.UO65_5854"/>
<comment type="caution">
    <text evidence="7">The sequence shown here is derived from an EMBL/GenBank/DDBJ whole genome shotgun (WGS) entry which is preliminary data.</text>
</comment>
<dbReference type="PROSITE" id="PS00889">
    <property type="entry name" value="CNMP_BINDING_2"/>
    <property type="match status" value="1"/>
</dbReference>
<evidence type="ECO:0000256" key="4">
    <source>
        <dbReference type="SAM" id="MobiDB-lite"/>
    </source>
</evidence>
<dbReference type="GO" id="GO:0003677">
    <property type="term" value="F:DNA binding"/>
    <property type="evidence" value="ECO:0007669"/>
    <property type="project" value="UniProtKB-KW"/>
</dbReference>
<keyword evidence="2" id="KW-0238">DNA-binding</keyword>
<dbReference type="Gene3D" id="1.10.10.10">
    <property type="entry name" value="Winged helix-like DNA-binding domain superfamily/Winged helix DNA-binding domain"/>
    <property type="match status" value="1"/>
</dbReference>
<dbReference type="CDD" id="cd00038">
    <property type="entry name" value="CAP_ED"/>
    <property type="match status" value="1"/>
</dbReference>
<dbReference type="RefSeq" id="WP_035288746.1">
    <property type="nucleotide sequence ID" value="NZ_AYXG01000227.1"/>
</dbReference>
<reference evidence="7 8" key="1">
    <citation type="journal article" date="2014" name="Genome Announc.">
        <title>Draft Genome Sequence of the Antitrypanosomally Active Sponge-Associated Bacterium Actinokineospora sp. Strain EG49.</title>
        <authorList>
            <person name="Harjes J."/>
            <person name="Ryu T."/>
            <person name="Abdelmohsen U.R."/>
            <person name="Moitinho-Silva L."/>
            <person name="Horn H."/>
            <person name="Ravasi T."/>
            <person name="Hentschel U."/>
        </authorList>
    </citation>
    <scope>NUCLEOTIDE SEQUENCE [LARGE SCALE GENOMIC DNA]</scope>
    <source>
        <strain evidence="7 8">EG49</strain>
    </source>
</reference>
<accession>W7IQ46</accession>
<dbReference type="InterPro" id="IPR014710">
    <property type="entry name" value="RmlC-like_jellyroll"/>
</dbReference>
<evidence type="ECO:0000313" key="8">
    <source>
        <dbReference type="Proteomes" id="UP000019277"/>
    </source>
</evidence>
<dbReference type="Gene3D" id="2.60.120.10">
    <property type="entry name" value="Jelly Rolls"/>
    <property type="match status" value="1"/>
</dbReference>
<name>W7IQ46_9PSEU</name>
<dbReference type="AlphaFoldDB" id="W7IQ46"/>
<dbReference type="EMBL" id="AYXG01000227">
    <property type="protein sequence ID" value="EWC58852.1"/>
    <property type="molecule type" value="Genomic_DNA"/>
</dbReference>
<dbReference type="InterPro" id="IPR018488">
    <property type="entry name" value="cNMP-bd_CS"/>
</dbReference>
<feature type="domain" description="HTH crp-type" evidence="6">
    <location>
        <begin position="135"/>
        <end position="207"/>
    </location>
</feature>
<feature type="region of interest" description="Disordered" evidence="4">
    <location>
        <begin position="204"/>
        <end position="240"/>
    </location>
</feature>